<keyword evidence="1" id="KW-1133">Transmembrane helix</keyword>
<sequence>MLCVLLAATYRLWIPNSEFPPVAMFRWAAALPDWCSWIPLTGTVAGALWVIAPSRSASSGWWLVALSLSLGFVLDQHRLQPWAYQSLIYGCVFATMRPVRARQILIPLAASVYIYSAAGKLDYQFVHSVGQDFLNVPLGWLGLQDSISPETKATLAHVFPITELVLGVMLLVRKTRCLAGYMVIGLHASLIVMLGPWSLNHSHGVLLWNVLLIVQAWFLFAQPGTNSKRDNRLLYRRLFGLPPRDKAAGRPLSRMGCLISQVLVVIAIVMPATERAGLWDHWTSWALYSPHSSRTSVEFHRSCFDELPDSARKHLKEDADDDGWQELALDDWSLEELSVPVYPQARYQLALAYELATLRDIEKTAIRCKVRSAANRISGRREEQFLLGLKKIDQALNDYWLVPR</sequence>
<proteinExistence type="predicted"/>
<dbReference type="EMBL" id="CP036526">
    <property type="protein sequence ID" value="QDT08100.1"/>
    <property type="molecule type" value="Genomic_DNA"/>
</dbReference>
<keyword evidence="3" id="KW-1185">Reference proteome</keyword>
<feature type="transmembrane region" description="Helical" evidence="1">
    <location>
        <begin position="178"/>
        <end position="199"/>
    </location>
</feature>
<feature type="transmembrane region" description="Helical" evidence="1">
    <location>
        <begin position="205"/>
        <end position="222"/>
    </location>
</feature>
<organism evidence="2 3">
    <name type="scientific">Stieleria marina</name>
    <dbReference type="NCBI Taxonomy" id="1930275"/>
    <lineage>
        <taxon>Bacteria</taxon>
        <taxon>Pseudomonadati</taxon>
        <taxon>Planctomycetota</taxon>
        <taxon>Planctomycetia</taxon>
        <taxon>Pirellulales</taxon>
        <taxon>Pirellulaceae</taxon>
        <taxon>Stieleria</taxon>
    </lineage>
</organism>
<dbReference type="Proteomes" id="UP000319817">
    <property type="component" value="Chromosome"/>
</dbReference>
<name>A0A517NLT7_9BACT</name>
<reference evidence="2 3" key="1">
    <citation type="submission" date="2019-02" db="EMBL/GenBank/DDBJ databases">
        <title>Deep-cultivation of Planctomycetes and their phenomic and genomic characterization uncovers novel biology.</title>
        <authorList>
            <person name="Wiegand S."/>
            <person name="Jogler M."/>
            <person name="Boedeker C."/>
            <person name="Pinto D."/>
            <person name="Vollmers J."/>
            <person name="Rivas-Marin E."/>
            <person name="Kohn T."/>
            <person name="Peeters S.H."/>
            <person name="Heuer A."/>
            <person name="Rast P."/>
            <person name="Oberbeckmann S."/>
            <person name="Bunk B."/>
            <person name="Jeske O."/>
            <person name="Meyerdierks A."/>
            <person name="Storesund J.E."/>
            <person name="Kallscheuer N."/>
            <person name="Luecker S."/>
            <person name="Lage O.M."/>
            <person name="Pohl T."/>
            <person name="Merkel B.J."/>
            <person name="Hornburger P."/>
            <person name="Mueller R.-W."/>
            <person name="Bruemmer F."/>
            <person name="Labrenz M."/>
            <person name="Spormann A.M."/>
            <person name="Op den Camp H."/>
            <person name="Overmann J."/>
            <person name="Amann R."/>
            <person name="Jetten M.S.M."/>
            <person name="Mascher T."/>
            <person name="Medema M.H."/>
            <person name="Devos D.P."/>
            <person name="Kaster A.-K."/>
            <person name="Ovreas L."/>
            <person name="Rohde M."/>
            <person name="Galperin M.Y."/>
            <person name="Jogler C."/>
        </authorList>
    </citation>
    <scope>NUCLEOTIDE SEQUENCE [LARGE SCALE GENOMIC DNA]</scope>
    <source>
        <strain evidence="2 3">K23_9</strain>
    </source>
</reference>
<gene>
    <name evidence="2" type="ORF">K239x_00290</name>
</gene>
<evidence type="ECO:0000313" key="2">
    <source>
        <dbReference type="EMBL" id="QDT08100.1"/>
    </source>
</evidence>
<accession>A0A517NLT7</accession>
<keyword evidence="1" id="KW-0812">Transmembrane</keyword>
<evidence type="ECO:0000256" key="1">
    <source>
        <dbReference type="SAM" id="Phobius"/>
    </source>
</evidence>
<evidence type="ECO:0008006" key="4">
    <source>
        <dbReference type="Google" id="ProtNLM"/>
    </source>
</evidence>
<protein>
    <recommendedName>
        <fullName evidence="4">Vitamin K-dependent gamma-carboxylase</fullName>
    </recommendedName>
</protein>
<dbReference type="AlphaFoldDB" id="A0A517NLT7"/>
<evidence type="ECO:0000313" key="3">
    <source>
        <dbReference type="Proteomes" id="UP000319817"/>
    </source>
</evidence>
<keyword evidence="1" id="KW-0472">Membrane</keyword>